<dbReference type="GO" id="GO:0015074">
    <property type="term" value="P:DNA integration"/>
    <property type="evidence" value="ECO:0007669"/>
    <property type="project" value="UniProtKB-KW"/>
</dbReference>
<accession>A0A139BPJ7</accession>
<protein>
    <submittedName>
        <fullName evidence="5">Integrase</fullName>
    </submittedName>
</protein>
<evidence type="ECO:0000259" key="4">
    <source>
        <dbReference type="PROSITE" id="PS51898"/>
    </source>
</evidence>
<dbReference type="Gene3D" id="1.10.443.10">
    <property type="entry name" value="Intergrase catalytic core"/>
    <property type="match status" value="1"/>
</dbReference>
<dbReference type="GO" id="GO:0003677">
    <property type="term" value="F:DNA binding"/>
    <property type="evidence" value="ECO:0007669"/>
    <property type="project" value="UniProtKB-KW"/>
</dbReference>
<keyword evidence="3" id="KW-0233">DNA recombination</keyword>
<reference evidence="5 6" key="1">
    <citation type="submission" date="2016-02" db="EMBL/GenBank/DDBJ databases">
        <authorList>
            <person name="Wen L."/>
            <person name="He K."/>
            <person name="Yang H."/>
        </authorList>
    </citation>
    <scope>NUCLEOTIDE SEQUENCE [LARGE SCALE GENOMIC DNA]</scope>
    <source>
        <strain evidence="5">ShG14-8</strain>
    </source>
</reference>
<comment type="caution">
    <text evidence="5">The sequence shown here is derived from an EMBL/GenBank/DDBJ whole genome shotgun (WGS) entry which is preliminary data.</text>
</comment>
<dbReference type="Proteomes" id="UP000070578">
    <property type="component" value="Unassembled WGS sequence"/>
</dbReference>
<evidence type="ECO:0000256" key="2">
    <source>
        <dbReference type="ARBA" id="ARBA00023125"/>
    </source>
</evidence>
<dbReference type="Gene3D" id="1.10.150.130">
    <property type="match status" value="1"/>
</dbReference>
<reference evidence="5 6" key="2">
    <citation type="submission" date="2016-03" db="EMBL/GenBank/DDBJ databases">
        <title>New uncultured bacterium of the family Gallionellaceae from acid mine drainage: description and reconstruction of genome based on metagenomic analysis of microbial community.</title>
        <authorList>
            <person name="Kadnikov V."/>
            <person name="Ivasenko D."/>
            <person name="Beletsky A."/>
            <person name="Mardanov A."/>
            <person name="Danilova E."/>
            <person name="Pimenov N."/>
            <person name="Karnachuk O."/>
            <person name="Ravin N."/>
        </authorList>
    </citation>
    <scope>NUCLEOTIDE SEQUENCE [LARGE SCALE GENOMIC DNA]</scope>
    <source>
        <strain evidence="5">ShG14-8</strain>
    </source>
</reference>
<dbReference type="InterPro" id="IPR050090">
    <property type="entry name" value="Tyrosine_recombinase_XerCD"/>
</dbReference>
<dbReference type="PATRIC" id="fig|1796491.3.peg.3259"/>
<dbReference type="InterPro" id="IPR013762">
    <property type="entry name" value="Integrase-like_cat_sf"/>
</dbReference>
<evidence type="ECO:0000313" key="5">
    <source>
        <dbReference type="EMBL" id="KXS30900.1"/>
    </source>
</evidence>
<evidence type="ECO:0000313" key="6">
    <source>
        <dbReference type="Proteomes" id="UP000070578"/>
    </source>
</evidence>
<dbReference type="AlphaFoldDB" id="A0A139BPJ7"/>
<dbReference type="GO" id="GO:0006310">
    <property type="term" value="P:DNA recombination"/>
    <property type="evidence" value="ECO:0007669"/>
    <property type="project" value="UniProtKB-KW"/>
</dbReference>
<dbReference type="InterPro" id="IPR002104">
    <property type="entry name" value="Integrase_catalytic"/>
</dbReference>
<evidence type="ECO:0000256" key="1">
    <source>
        <dbReference type="ARBA" id="ARBA00022908"/>
    </source>
</evidence>
<evidence type="ECO:0000256" key="3">
    <source>
        <dbReference type="ARBA" id="ARBA00023172"/>
    </source>
</evidence>
<dbReference type="PANTHER" id="PTHR30349">
    <property type="entry name" value="PHAGE INTEGRASE-RELATED"/>
    <property type="match status" value="1"/>
</dbReference>
<dbReference type="InterPro" id="IPR010998">
    <property type="entry name" value="Integrase_recombinase_N"/>
</dbReference>
<dbReference type="InterPro" id="IPR011010">
    <property type="entry name" value="DNA_brk_join_enz"/>
</dbReference>
<sequence length="340" mass="38915">MATFEQRASGWWQAKIRRKGQSVQSQTFEKKIDAETWARDIENKMDRGVFTDRSEAEATTLLEALNRYEREVSVLKDGHEQEKYRIGIWRADPLARRSLANLRSADFAKWRDTRLKQSAASTVRKDLAIISHLFTIATKEWGLAVTNPIKNLTLPKEDNARERRLEGDEEIRLVVALADSGAGKRSNHWMKPLVEFAIETAARQSELLALKWVDVDLTKAVTRIRGQERADGKSRTKNGDKFRDVPLSSKARIVLSTMPRSMGGYVFPTTVSAVKQAFVRACERACIEDFHFHDLRHEATTRLAEKLALHELMKVTGHKDTRMLSRYYHPRAEDLAKKLG</sequence>
<proteinExistence type="predicted"/>
<organism evidence="5 6">
    <name type="scientific">Candidatus Gallionella acididurans</name>
    <dbReference type="NCBI Taxonomy" id="1796491"/>
    <lineage>
        <taxon>Bacteria</taxon>
        <taxon>Pseudomonadati</taxon>
        <taxon>Pseudomonadota</taxon>
        <taxon>Betaproteobacteria</taxon>
        <taxon>Nitrosomonadales</taxon>
        <taxon>Gallionellaceae</taxon>
        <taxon>Gallionella</taxon>
    </lineage>
</organism>
<keyword evidence="1" id="KW-0229">DNA integration</keyword>
<keyword evidence="2" id="KW-0238">DNA-binding</keyword>
<feature type="domain" description="Tyr recombinase" evidence="4">
    <location>
        <begin position="160"/>
        <end position="340"/>
    </location>
</feature>
<dbReference type="Pfam" id="PF00589">
    <property type="entry name" value="Phage_integrase"/>
    <property type="match status" value="1"/>
</dbReference>
<dbReference type="CDD" id="cd00796">
    <property type="entry name" value="INT_Rci_Hp1_C"/>
    <property type="match status" value="1"/>
</dbReference>
<name>A0A139BPJ7_9PROT</name>
<dbReference type="PANTHER" id="PTHR30349:SF94">
    <property type="entry name" value="INTEGRASE_RECOMBINASE HI_1414-RELATED"/>
    <property type="match status" value="1"/>
</dbReference>
<dbReference type="SUPFAM" id="SSF56349">
    <property type="entry name" value="DNA breaking-rejoining enzymes"/>
    <property type="match status" value="1"/>
</dbReference>
<gene>
    <name evidence="5" type="ORF">AWT59_2974</name>
</gene>
<dbReference type="EMBL" id="LSLI01000123">
    <property type="protein sequence ID" value="KXS30900.1"/>
    <property type="molecule type" value="Genomic_DNA"/>
</dbReference>
<dbReference type="PROSITE" id="PS51898">
    <property type="entry name" value="TYR_RECOMBINASE"/>
    <property type="match status" value="1"/>
</dbReference>